<protein>
    <submittedName>
        <fullName evidence="4">Uncharacterized damage-inducible protein DinB (Forms a four-helix bundle)</fullName>
    </submittedName>
</protein>
<evidence type="ECO:0000313" key="4">
    <source>
        <dbReference type="EMBL" id="SEK49372.1"/>
    </source>
</evidence>
<dbReference type="SUPFAM" id="SSF109854">
    <property type="entry name" value="DinB/YfiT-like putative metalloenzymes"/>
    <property type="match status" value="1"/>
</dbReference>
<evidence type="ECO:0000256" key="1">
    <source>
        <dbReference type="ARBA" id="ARBA00008635"/>
    </source>
</evidence>
<dbReference type="Gene3D" id="1.20.120.450">
    <property type="entry name" value="dinb family like domain"/>
    <property type="match status" value="1"/>
</dbReference>
<dbReference type="EMBL" id="FOAF01000001">
    <property type="protein sequence ID" value="SEK49372.1"/>
    <property type="molecule type" value="Genomic_DNA"/>
</dbReference>
<keyword evidence="5" id="KW-1185">Reference proteome</keyword>
<evidence type="ECO:0000313" key="5">
    <source>
        <dbReference type="Proteomes" id="UP000199421"/>
    </source>
</evidence>
<feature type="binding site" evidence="3">
    <location>
        <position position="138"/>
    </location>
    <ligand>
        <name>a divalent metal cation</name>
        <dbReference type="ChEBI" id="CHEBI:60240"/>
    </ligand>
</feature>
<evidence type="ECO:0000256" key="2">
    <source>
        <dbReference type="ARBA" id="ARBA00022723"/>
    </source>
</evidence>
<keyword evidence="2 3" id="KW-0479">Metal-binding</keyword>
<dbReference type="OrthoDB" id="119432at2"/>
<dbReference type="AlphaFoldDB" id="A0A1H7HIS8"/>
<dbReference type="InterPro" id="IPR007837">
    <property type="entry name" value="DinB"/>
</dbReference>
<comment type="similarity">
    <text evidence="1">Belongs to the DinB family.</text>
</comment>
<feature type="binding site" evidence="3">
    <location>
        <position position="134"/>
    </location>
    <ligand>
        <name>a divalent metal cation</name>
        <dbReference type="ChEBI" id="CHEBI:60240"/>
    </ligand>
</feature>
<dbReference type="GO" id="GO:0046872">
    <property type="term" value="F:metal ion binding"/>
    <property type="evidence" value="ECO:0007669"/>
    <property type="project" value="UniProtKB-KW"/>
</dbReference>
<dbReference type="RefSeq" id="WP_093317538.1">
    <property type="nucleotide sequence ID" value="NZ_FOAF01000001.1"/>
</dbReference>
<dbReference type="InterPro" id="IPR034660">
    <property type="entry name" value="DinB/YfiT-like"/>
</dbReference>
<gene>
    <name evidence="4" type="ORF">SAMN05661044_00374</name>
</gene>
<proteinExistence type="inferred from homology"/>
<reference evidence="5" key="1">
    <citation type="submission" date="2016-10" db="EMBL/GenBank/DDBJ databases">
        <authorList>
            <person name="Varghese N."/>
            <person name="Submissions S."/>
        </authorList>
    </citation>
    <scope>NUCLEOTIDE SEQUENCE [LARGE SCALE GENOMIC DNA]</scope>
    <source>
        <strain evidence="5">DSM 18733</strain>
    </source>
</reference>
<dbReference type="Proteomes" id="UP000199421">
    <property type="component" value="Unassembled WGS sequence"/>
</dbReference>
<accession>A0A1H7HIS8</accession>
<evidence type="ECO:0000256" key="3">
    <source>
        <dbReference type="PIRSR" id="PIRSR607837-1"/>
    </source>
</evidence>
<sequence>MDDITFAKAFIGELEAEKTATRQCLERIPQELFTWKPHSRSMELGYLSLLVAEIPKWITHMILNNNIDYATFEHFKPQNSQDLVNHFDENVEEAKIALHSIKSGDLDGKFELKANGQVMFSTSKRKSIESTINHLVHHRGQLTVYMRLNDISVPSIYGPSADTTF</sequence>
<organism evidence="4 5">
    <name type="scientific">Olivibacter domesticus</name>
    <name type="common">Pseudosphingobacterium domesticum</name>
    <dbReference type="NCBI Taxonomy" id="407022"/>
    <lineage>
        <taxon>Bacteria</taxon>
        <taxon>Pseudomonadati</taxon>
        <taxon>Bacteroidota</taxon>
        <taxon>Sphingobacteriia</taxon>
        <taxon>Sphingobacteriales</taxon>
        <taxon>Sphingobacteriaceae</taxon>
        <taxon>Olivibacter</taxon>
    </lineage>
</organism>
<name>A0A1H7HIS8_OLID1</name>
<dbReference type="Pfam" id="PF05163">
    <property type="entry name" value="DinB"/>
    <property type="match status" value="1"/>
</dbReference>